<dbReference type="AlphaFoldDB" id="A0A2T4C0M2"/>
<keyword evidence="3" id="KW-1185">Reference proteome</keyword>
<protein>
    <recommendedName>
        <fullName evidence="1">Azaphilone pigments biosynthesis cluster protein L N-terminal domain-containing protein</fullName>
    </recommendedName>
</protein>
<name>A0A2T4C0M2_TRILO</name>
<organism evidence="2 3">
    <name type="scientific">Trichoderma longibrachiatum ATCC 18648</name>
    <dbReference type="NCBI Taxonomy" id="983965"/>
    <lineage>
        <taxon>Eukaryota</taxon>
        <taxon>Fungi</taxon>
        <taxon>Dikarya</taxon>
        <taxon>Ascomycota</taxon>
        <taxon>Pezizomycotina</taxon>
        <taxon>Sordariomycetes</taxon>
        <taxon>Hypocreomycetidae</taxon>
        <taxon>Hypocreales</taxon>
        <taxon>Hypocreaceae</taxon>
        <taxon>Trichoderma</taxon>
    </lineage>
</organism>
<dbReference type="InterPro" id="IPR031348">
    <property type="entry name" value="PigL_N"/>
</dbReference>
<reference evidence="2 3" key="1">
    <citation type="submission" date="2016-07" db="EMBL/GenBank/DDBJ databases">
        <title>Multiple horizontal gene transfer events from other fungi enriched the ability of initially mycotrophic Trichoderma (Ascomycota) to feed on dead plant biomass.</title>
        <authorList>
            <consortium name="DOE Joint Genome Institute"/>
            <person name="Aerts A."/>
            <person name="Atanasova L."/>
            <person name="Chenthamara K."/>
            <person name="Zhang J."/>
            <person name="Grujic M."/>
            <person name="Henrissat B."/>
            <person name="Kuo A."/>
            <person name="Salamov A."/>
            <person name="Lipzen A."/>
            <person name="Labutti K."/>
            <person name="Barry K."/>
            <person name="Miao Y."/>
            <person name="Rahimi M.J."/>
            <person name="Shen Q."/>
            <person name="Grigoriev I.V."/>
            <person name="Kubicek C.P."/>
            <person name="Druzhinina I.S."/>
        </authorList>
    </citation>
    <scope>NUCLEOTIDE SEQUENCE [LARGE SCALE GENOMIC DNA]</scope>
    <source>
        <strain evidence="2 3">ATCC 18648</strain>
    </source>
</reference>
<dbReference type="Proteomes" id="UP000240760">
    <property type="component" value="Unassembled WGS sequence"/>
</dbReference>
<sequence length="1109" mass="124635">MADFAGVASSGVQACSAIATYVSSLKHRDEDLASINRQAQALESVFRTLGQSLAEESLDPLTSSAAAQVSASMKACEAELHSLQRLIARFSDNLPPNARSQDKILQQAVKLKYPLRKPDISRIQGSLGVIKENLTLALQNLKLRYSQLAISKLSNLEEASGQASASLDALMSSVSALEDIVSPLEEQVPTIQRSVDSLSQLVNAKADMQIARMQGLQRQSTQSNDALSQSVSGLHTKLDGLLERFAETAAIDEPDARMSMYRLVSKPSNLASLCGRFDSLSEGATLTSNALQRAPMAHESACPCRQRSVHRTKRLSWGSWGIWDKEVITFKHYKGCQYFRSEGDERNRLRGIKLAGSLKNAIIITFYTSTGAGGHSLGAKIEYCATVDRKTSPAFRVMHVLKECVYSLGYQDAQAMKLQLEWEAEHQPQWERLALVATQKLESLFELRKASAKDIDSRNQSLLHAAADVAHYVAFLRLHLEHYEEAYSSPVVQVAKFLIKRQVSASLHDLDGRQAFQCALGWIDDALSIPLAEAFYPANEDIHLSGTFSAEESFRAVLHTQILVRSVRCYATIPRVAEGRWQKTDLALGFPGLTGFQACYGPLSVAVLSNDQAGIYRMLRKHPDCLKERGLRCRRTPLHLAVSNPECLQILVERCNTSLLVQGDAFRFTVLGYAITLSETLCNQREDEDESSCRCTLSVRILLEAGCPIIPYRDFNRGSDGPFNSWASHHCRVYLAKSLLQRRQRLKSVAEHYLSPKEINSFNLHRPTVLDIYAMQVDELLRHRGCIEFGPLATYVADEITLNDERVTLPIYDHRSIYHELSAAEDAEIYYRLGFHEIPVALDKPRMRLRQSNLIGLPFVKWLLDHDASLWEWTTHWQFPKSDGLTNEFILAILCGKSLPFEGEGDEEVAQVLEERMLSCRLVDGCVCPCSLRGCTPFVERIKGLYPETVGVEIVAKFTAYLKEYGNALQREHYHAAIRFTTFEGLGIAHTCIDKLSWEKELGAEEISEIQEEYAELYEILESLVEEFEEHAFEAFDAATDGVGSMIAFWNGYWVDRMQQVLSELSRAGEESKPAAEDLGVVWVREPDKHSRPRWEGWDHYFRMIEEIE</sequence>
<evidence type="ECO:0000313" key="3">
    <source>
        <dbReference type="Proteomes" id="UP000240760"/>
    </source>
</evidence>
<dbReference type="OrthoDB" id="1577640at2759"/>
<dbReference type="Gene3D" id="1.25.40.20">
    <property type="entry name" value="Ankyrin repeat-containing domain"/>
    <property type="match status" value="1"/>
</dbReference>
<evidence type="ECO:0000259" key="1">
    <source>
        <dbReference type="Pfam" id="PF17111"/>
    </source>
</evidence>
<dbReference type="Pfam" id="PF17111">
    <property type="entry name" value="PigL_N"/>
    <property type="match status" value="1"/>
</dbReference>
<feature type="domain" description="Azaphilone pigments biosynthesis cluster protein L N-terminal" evidence="1">
    <location>
        <begin position="7"/>
        <end position="194"/>
    </location>
</feature>
<dbReference type="InterPro" id="IPR036770">
    <property type="entry name" value="Ankyrin_rpt-contain_sf"/>
</dbReference>
<dbReference type="EMBL" id="KZ679134">
    <property type="protein sequence ID" value="PTB75034.1"/>
    <property type="molecule type" value="Genomic_DNA"/>
</dbReference>
<accession>A0A2T4C0M2</accession>
<gene>
    <name evidence="2" type="ORF">M440DRAFT_1402596</name>
</gene>
<proteinExistence type="predicted"/>
<evidence type="ECO:0000313" key="2">
    <source>
        <dbReference type="EMBL" id="PTB75034.1"/>
    </source>
</evidence>